<dbReference type="EMBL" id="RWGX01000004">
    <property type="protein sequence ID" value="RVU87862.1"/>
    <property type="molecule type" value="Genomic_DNA"/>
</dbReference>
<gene>
    <name evidence="1" type="ORF">EJB19_06475</name>
</gene>
<accession>A0AA94F426</accession>
<name>A0AA94F426_9FLAO</name>
<proteinExistence type="predicted"/>
<comment type="caution">
    <text evidence="1">The sequence shown here is derived from an EMBL/GenBank/DDBJ whole genome shotgun (WGS) entry which is preliminary data.</text>
</comment>
<organism evidence="1">
    <name type="scientific">Flavobacterium columnare</name>
    <dbReference type="NCBI Taxonomy" id="996"/>
    <lineage>
        <taxon>Bacteria</taxon>
        <taxon>Pseudomonadati</taxon>
        <taxon>Bacteroidota</taxon>
        <taxon>Flavobacteriia</taxon>
        <taxon>Flavobacteriales</taxon>
        <taxon>Flavobacteriaceae</taxon>
        <taxon>Flavobacterium</taxon>
    </lineage>
</organism>
<evidence type="ECO:0000313" key="1">
    <source>
        <dbReference type="EMBL" id="RVU87862.1"/>
    </source>
</evidence>
<dbReference type="AlphaFoldDB" id="A0AA94F426"/>
<sequence>MGNIISNNEQYYNGKKKTYNNGLVCERMLIDTFYHKTNSRFANFNFEFKNKTGIEFTPIDNFDNEALEYRSKLLYEIVKNMGNKIK</sequence>
<dbReference type="RefSeq" id="WP_127821945.1">
    <property type="nucleotide sequence ID" value="NZ_RWGX02000016.1"/>
</dbReference>
<reference evidence="1" key="1">
    <citation type="submission" date="2018-12" db="EMBL/GenBank/DDBJ databases">
        <title>Draft genome sequence of Flaovobacterium columnare BGFS27 isolated from channel catfish in Alabama.</title>
        <authorList>
            <person name="Cai W."/>
            <person name="Arias C."/>
        </authorList>
    </citation>
    <scope>NUCLEOTIDE SEQUENCE [LARGE SCALE GENOMIC DNA]</scope>
    <source>
        <strain evidence="1">BGFS27</strain>
    </source>
</reference>
<protein>
    <submittedName>
        <fullName evidence="1">Uncharacterized protein</fullName>
    </submittedName>
</protein>